<dbReference type="PRINTS" id="PR00080">
    <property type="entry name" value="SDRFAMILY"/>
</dbReference>
<dbReference type="OrthoDB" id="417891at2759"/>
<keyword evidence="5" id="KW-1185">Reference proteome</keyword>
<dbReference type="Gene3D" id="3.40.50.720">
    <property type="entry name" value="NAD(P)-binding Rossmann-like Domain"/>
    <property type="match status" value="1"/>
</dbReference>
<dbReference type="InterPro" id="IPR036291">
    <property type="entry name" value="NAD(P)-bd_dom_sf"/>
</dbReference>
<dbReference type="PANTHER" id="PTHR44229:SF8">
    <property type="entry name" value="ALCOHOL DEHYDROGENASE-RELATED"/>
    <property type="match status" value="1"/>
</dbReference>
<evidence type="ECO:0000313" key="5">
    <source>
        <dbReference type="Proteomes" id="UP001153709"/>
    </source>
</evidence>
<comment type="similarity">
    <text evidence="1 3">Belongs to the short-chain dehydrogenases/reductases (SDR) family.</text>
</comment>
<dbReference type="PRINTS" id="PR00081">
    <property type="entry name" value="GDHRDH"/>
</dbReference>
<dbReference type="InterPro" id="IPR002347">
    <property type="entry name" value="SDR_fam"/>
</dbReference>
<evidence type="ECO:0000256" key="2">
    <source>
        <dbReference type="ARBA" id="ARBA00023002"/>
    </source>
</evidence>
<keyword evidence="2" id="KW-0560">Oxidoreductase</keyword>
<dbReference type="FunFam" id="3.40.50.720:FF:000149">
    <property type="entry name" value="15-hydroxyprostaglandin dehydrogenase [NAD(+)]"/>
    <property type="match status" value="1"/>
</dbReference>
<evidence type="ECO:0008006" key="6">
    <source>
        <dbReference type="Google" id="ProtNLM"/>
    </source>
</evidence>
<sequence>MVFDIQGKIAVLTGGAAGIGFSIAVELLKNGLKGVVIADIDSKSGNEAITKLTSHFGSNKAVFLKTDVTKADQLEAAFKLALSTFGGVDIVINNAGVLKDSQWELEIAVNCNAVVQGTLLGIKYMGKNNGHKGGVIVNIASIYGFQEMEACPVYVATKHFVIGLDKSFGTKYHYDLTGIKFVTMCPGITDTTLVAESSGFCLPGFPNLGKMLTEGLASLPQQTPECVGQGIVTAITKGDHGSIWVSEGKEPAYELEVPDRRTMRKH</sequence>
<dbReference type="EMBL" id="OU898282">
    <property type="protein sequence ID" value="CAG9837242.1"/>
    <property type="molecule type" value="Genomic_DNA"/>
</dbReference>
<dbReference type="GO" id="GO:0005737">
    <property type="term" value="C:cytoplasm"/>
    <property type="evidence" value="ECO:0007669"/>
    <property type="project" value="TreeGrafter"/>
</dbReference>
<dbReference type="SUPFAM" id="SSF51735">
    <property type="entry name" value="NAD(P)-binding Rossmann-fold domains"/>
    <property type="match status" value="1"/>
</dbReference>
<name>A0A9N9T648_DIABA</name>
<dbReference type="GO" id="GO:0016616">
    <property type="term" value="F:oxidoreductase activity, acting on the CH-OH group of donors, NAD or NADP as acceptor"/>
    <property type="evidence" value="ECO:0007669"/>
    <property type="project" value="TreeGrafter"/>
</dbReference>
<evidence type="ECO:0000256" key="1">
    <source>
        <dbReference type="ARBA" id="ARBA00006484"/>
    </source>
</evidence>
<accession>A0A9N9T648</accession>
<organism evidence="4 5">
    <name type="scientific">Diabrotica balteata</name>
    <name type="common">Banded cucumber beetle</name>
    <dbReference type="NCBI Taxonomy" id="107213"/>
    <lineage>
        <taxon>Eukaryota</taxon>
        <taxon>Metazoa</taxon>
        <taxon>Ecdysozoa</taxon>
        <taxon>Arthropoda</taxon>
        <taxon>Hexapoda</taxon>
        <taxon>Insecta</taxon>
        <taxon>Pterygota</taxon>
        <taxon>Neoptera</taxon>
        <taxon>Endopterygota</taxon>
        <taxon>Coleoptera</taxon>
        <taxon>Polyphaga</taxon>
        <taxon>Cucujiformia</taxon>
        <taxon>Chrysomeloidea</taxon>
        <taxon>Chrysomelidae</taxon>
        <taxon>Galerucinae</taxon>
        <taxon>Diabroticina</taxon>
        <taxon>Diabroticites</taxon>
        <taxon>Diabrotica</taxon>
    </lineage>
</organism>
<protein>
    <recommendedName>
        <fullName evidence="6">Alcohol dehydrogenase</fullName>
    </recommendedName>
</protein>
<dbReference type="AlphaFoldDB" id="A0A9N9T648"/>
<dbReference type="Proteomes" id="UP001153709">
    <property type="component" value="Chromosome 7"/>
</dbReference>
<evidence type="ECO:0000313" key="4">
    <source>
        <dbReference type="EMBL" id="CAG9837242.1"/>
    </source>
</evidence>
<evidence type="ECO:0000256" key="3">
    <source>
        <dbReference type="RuleBase" id="RU000363"/>
    </source>
</evidence>
<proteinExistence type="inferred from homology"/>
<dbReference type="Pfam" id="PF00106">
    <property type="entry name" value="adh_short"/>
    <property type="match status" value="1"/>
</dbReference>
<reference evidence="4" key="1">
    <citation type="submission" date="2022-01" db="EMBL/GenBank/DDBJ databases">
        <authorList>
            <person name="King R."/>
        </authorList>
    </citation>
    <scope>NUCLEOTIDE SEQUENCE</scope>
</reference>
<dbReference type="PANTHER" id="PTHR44229">
    <property type="entry name" value="15-HYDROXYPROSTAGLANDIN DEHYDROGENASE [NAD(+)]"/>
    <property type="match status" value="1"/>
</dbReference>
<gene>
    <name evidence="4" type="ORF">DIABBA_LOCUS10244</name>
</gene>